<dbReference type="Pfam" id="PF02355">
    <property type="entry name" value="SecD_SecF_C"/>
    <property type="match status" value="1"/>
</dbReference>
<dbReference type="NCBIfam" id="TIGR01129">
    <property type="entry name" value="secD"/>
    <property type="match status" value="1"/>
</dbReference>
<dbReference type="Gene3D" id="3.30.1360.200">
    <property type="match status" value="1"/>
</dbReference>
<evidence type="ECO:0000256" key="1">
    <source>
        <dbReference type="ARBA" id="ARBA00004651"/>
    </source>
</evidence>
<dbReference type="EMBL" id="PETS01000006">
    <property type="protein sequence ID" value="PIV52121.1"/>
    <property type="molecule type" value="Genomic_DNA"/>
</dbReference>
<reference evidence="14" key="1">
    <citation type="submission" date="2017-09" db="EMBL/GenBank/DDBJ databases">
        <title>Depth-based differentiation of microbial function through sediment-hosted aquifers and enrichment of novel symbionts in the deep terrestrial subsurface.</title>
        <authorList>
            <person name="Probst A.J."/>
            <person name="Ladd B."/>
            <person name="Jarett J.K."/>
            <person name="Geller-Mcgrath D.E."/>
            <person name="Sieber C.M.K."/>
            <person name="Emerson J.B."/>
            <person name="Anantharaman K."/>
            <person name="Thomas B.C."/>
            <person name="Malmstrom R."/>
            <person name="Stieglmeier M."/>
            <person name="Klingl A."/>
            <person name="Woyke T."/>
            <person name="Ryan C.M."/>
            <person name="Banfield J.F."/>
        </authorList>
    </citation>
    <scope>NUCLEOTIDE SEQUENCE [LARGE SCALE GENOMIC DNA]</scope>
</reference>
<dbReference type="Gene3D" id="3.10.50.40">
    <property type="match status" value="2"/>
</dbReference>
<dbReference type="InterPro" id="IPR022813">
    <property type="entry name" value="SecD/SecF_arch_bac"/>
</dbReference>
<evidence type="ECO:0000313" key="14">
    <source>
        <dbReference type="Proteomes" id="UP000228896"/>
    </source>
</evidence>
<evidence type="ECO:0000256" key="2">
    <source>
        <dbReference type="ARBA" id="ARBA00022448"/>
    </source>
</evidence>
<feature type="transmembrane region" description="Helical" evidence="11">
    <location>
        <begin position="642"/>
        <end position="662"/>
    </location>
</feature>
<dbReference type="PROSITE" id="PS50198">
    <property type="entry name" value="PPIC_PPIASE_2"/>
    <property type="match status" value="2"/>
</dbReference>
<dbReference type="InterPro" id="IPR055344">
    <property type="entry name" value="SecD_SecF_C_bact"/>
</dbReference>
<protein>
    <submittedName>
        <fullName evidence="13">Protein translocase subunit SecD</fullName>
    </submittedName>
</protein>
<dbReference type="Pfam" id="PF07549">
    <property type="entry name" value="Sec_GG"/>
    <property type="match status" value="1"/>
</dbReference>
<accession>A0A2M7DQU1</accession>
<feature type="transmembrane region" description="Helical" evidence="11">
    <location>
        <begin position="539"/>
        <end position="559"/>
    </location>
</feature>
<feature type="transmembrane region" description="Helical" evidence="11">
    <location>
        <begin position="565"/>
        <end position="587"/>
    </location>
</feature>
<dbReference type="InterPro" id="IPR048634">
    <property type="entry name" value="SecD_SecF_C"/>
</dbReference>
<dbReference type="PANTHER" id="PTHR30081">
    <property type="entry name" value="PROTEIN-EXPORT MEMBRANE PROTEIN SEC"/>
    <property type="match status" value="1"/>
</dbReference>
<evidence type="ECO:0000256" key="7">
    <source>
        <dbReference type="ARBA" id="ARBA00023010"/>
    </source>
</evidence>
<proteinExistence type="inferred from homology"/>
<organism evidence="13 14">
    <name type="scientific">Candidatus Falkowbacteria bacterium CG02_land_8_20_14_3_00_36_14</name>
    <dbReference type="NCBI Taxonomy" id="1974560"/>
    <lineage>
        <taxon>Bacteria</taxon>
        <taxon>Candidatus Falkowiibacteriota</taxon>
    </lineage>
</organism>
<dbReference type="InterPro" id="IPR005791">
    <property type="entry name" value="SecD"/>
</dbReference>
<keyword evidence="9" id="KW-0697">Rotamase</keyword>
<evidence type="ECO:0000313" key="13">
    <source>
        <dbReference type="EMBL" id="PIV52121.1"/>
    </source>
</evidence>
<comment type="subcellular location">
    <subcellularLocation>
        <location evidence="1">Cell membrane</location>
        <topology evidence="1">Multi-pass membrane protein</topology>
    </subcellularLocation>
</comment>
<evidence type="ECO:0000256" key="9">
    <source>
        <dbReference type="PROSITE-ProRule" id="PRU00278"/>
    </source>
</evidence>
<dbReference type="Pfam" id="PF00639">
    <property type="entry name" value="Rotamase"/>
    <property type="match status" value="1"/>
</dbReference>
<evidence type="ECO:0000256" key="4">
    <source>
        <dbReference type="ARBA" id="ARBA00022692"/>
    </source>
</evidence>
<dbReference type="Pfam" id="PF22599">
    <property type="entry name" value="SecDF_P1_head"/>
    <property type="match status" value="1"/>
</dbReference>
<dbReference type="AlphaFoldDB" id="A0A2M7DQU1"/>
<gene>
    <name evidence="13" type="primary">secD</name>
    <name evidence="13" type="ORF">COS18_00345</name>
</gene>
<dbReference type="NCBIfam" id="TIGR00916">
    <property type="entry name" value="2A0604s01"/>
    <property type="match status" value="1"/>
</dbReference>
<dbReference type="InterPro" id="IPR054384">
    <property type="entry name" value="SecDF_P1_head"/>
</dbReference>
<feature type="coiled-coil region" evidence="10">
    <location>
        <begin position="154"/>
        <end position="181"/>
    </location>
</feature>
<keyword evidence="2" id="KW-0813">Transport</keyword>
<evidence type="ECO:0000256" key="3">
    <source>
        <dbReference type="ARBA" id="ARBA00022475"/>
    </source>
</evidence>
<keyword evidence="5" id="KW-0653">Protein transport</keyword>
<dbReference type="GO" id="GO:0005886">
    <property type="term" value="C:plasma membrane"/>
    <property type="evidence" value="ECO:0007669"/>
    <property type="project" value="UniProtKB-SubCell"/>
</dbReference>
<dbReference type="GO" id="GO:0015450">
    <property type="term" value="F:protein-transporting ATPase activity"/>
    <property type="evidence" value="ECO:0007669"/>
    <property type="project" value="InterPro"/>
</dbReference>
<keyword evidence="9" id="KW-0413">Isomerase</keyword>
<dbReference type="SUPFAM" id="SSF82866">
    <property type="entry name" value="Multidrug efflux transporter AcrB transmembrane domain"/>
    <property type="match status" value="1"/>
</dbReference>
<dbReference type="GO" id="GO:0006886">
    <property type="term" value="P:intracellular protein transport"/>
    <property type="evidence" value="ECO:0007669"/>
    <property type="project" value="InterPro"/>
</dbReference>
<keyword evidence="4 11" id="KW-0812">Transmembrane</keyword>
<keyword evidence="3" id="KW-1003">Cell membrane</keyword>
<evidence type="ECO:0000256" key="11">
    <source>
        <dbReference type="SAM" id="Phobius"/>
    </source>
</evidence>
<evidence type="ECO:0000256" key="10">
    <source>
        <dbReference type="SAM" id="Coils"/>
    </source>
</evidence>
<dbReference type="InterPro" id="IPR046357">
    <property type="entry name" value="PPIase_dom_sf"/>
</dbReference>
<dbReference type="Gene3D" id="3.30.70.3400">
    <property type="match status" value="1"/>
</dbReference>
<dbReference type="Gene3D" id="1.20.1640.10">
    <property type="entry name" value="Multidrug efflux transporter AcrB transmembrane domain"/>
    <property type="match status" value="1"/>
</dbReference>
<evidence type="ECO:0000256" key="5">
    <source>
        <dbReference type="ARBA" id="ARBA00022927"/>
    </source>
</evidence>
<keyword evidence="8 11" id="KW-0472">Membrane</keyword>
<feature type="transmembrane region" description="Helical" evidence="11">
    <location>
        <begin position="12"/>
        <end position="34"/>
    </location>
</feature>
<evidence type="ECO:0000259" key="12">
    <source>
        <dbReference type="PROSITE" id="PS50198"/>
    </source>
</evidence>
<dbReference type="Pfam" id="PF13616">
    <property type="entry name" value="Rotamase_3"/>
    <property type="match status" value="1"/>
</dbReference>
<dbReference type="HAMAP" id="MF_01463_B">
    <property type="entry name" value="SecD_B"/>
    <property type="match status" value="1"/>
</dbReference>
<keyword evidence="10" id="KW-0175">Coiled coil</keyword>
<dbReference type="InterPro" id="IPR000297">
    <property type="entry name" value="PPIase_PpiC"/>
</dbReference>
<evidence type="ECO:0000256" key="8">
    <source>
        <dbReference type="ARBA" id="ARBA00023136"/>
    </source>
</evidence>
<dbReference type="Pfam" id="PF21760">
    <property type="entry name" value="SecD_1st"/>
    <property type="match status" value="1"/>
</dbReference>
<feature type="non-terminal residue" evidence="13">
    <location>
        <position position="1"/>
    </location>
</feature>
<dbReference type="SUPFAM" id="SSF54534">
    <property type="entry name" value="FKBP-like"/>
    <property type="match status" value="2"/>
</dbReference>
<name>A0A2M7DQU1_9BACT</name>
<dbReference type="InterPro" id="IPR022646">
    <property type="entry name" value="SecD/SecF_CS"/>
</dbReference>
<feature type="transmembrane region" description="Helical" evidence="11">
    <location>
        <begin position="619"/>
        <end position="636"/>
    </location>
</feature>
<keyword evidence="6 11" id="KW-1133">Transmembrane helix</keyword>
<sequence>KLFQPSGRGKVWWLFAFIILLVIISGIIDAGSYYNKGADWLSAKTGQTIKLPYAKEIPFRLGLDLQGGTQLVYSADVTNVPEADRRSAIDGVRDVIERRVNVFGVSEPNIQTNKSGDDYQVIVELAGIKDVNEAIKTIGETPLLEFKEQNTAVKQLTEEEKNQLIATNQEAEKKAEEILGKAISGGDFTALVGEFSNDDAAKANGGDLGWVTENDNQAIVSQIKGLDKGKVYADLIKTSQGFEIVKLEDKRVKINPFDNKSEKEVKASHLLICFQGSDNCENGLSKEEALAKISKLKEEAIPANFIDLVKNNSTEPGAETSGGDLGWFAKGAMVKPFADAVFSQSVGTISDVVETPFGYHLIYKQEEKDLEEYKISHILIKTAKEEDVAGPQSEWKNTELSGKNLKRAAVNFNPNDNSPEVSLEFDDEGAKMFADITGRNINKPVAIYLDGYAISVPTVNEKITGGKAVISGRFNIQEAKLLSQRLNAGALPVPISLVNQQTVGASLGRDSLVASLDAGLYAFLLVGIFMILFYRLPGLLSVISLLIYSLLVLAIFKIWPVTLTLSGVAGFIFSVGIAVDANVLTFARLREELRRGRPLNSALEEAFTRAWPSIRDSNSFTIITSIILIIFTTSVVKGFAVTLIIGVAMSMFSAIIITRTFLRLIPARWLESKHWLITSIKKQS</sequence>
<dbReference type="GO" id="GO:0003755">
    <property type="term" value="F:peptidyl-prolyl cis-trans isomerase activity"/>
    <property type="evidence" value="ECO:0007669"/>
    <property type="project" value="UniProtKB-KW"/>
</dbReference>
<evidence type="ECO:0000256" key="6">
    <source>
        <dbReference type="ARBA" id="ARBA00022989"/>
    </source>
</evidence>
<dbReference type="InterPro" id="IPR048631">
    <property type="entry name" value="SecD_1st"/>
</dbReference>
<keyword evidence="7" id="KW-0811">Translocation</keyword>
<feature type="domain" description="PpiC" evidence="12">
    <location>
        <begin position="262"/>
        <end position="366"/>
    </location>
</feature>
<dbReference type="PANTHER" id="PTHR30081:SF1">
    <property type="entry name" value="PROTEIN TRANSLOCASE SUBUNIT SECD"/>
    <property type="match status" value="1"/>
</dbReference>
<feature type="domain" description="PpiC" evidence="12">
    <location>
        <begin position="147"/>
        <end position="249"/>
    </location>
</feature>
<dbReference type="Proteomes" id="UP000228896">
    <property type="component" value="Unassembled WGS sequence"/>
</dbReference>
<comment type="caution">
    <text evidence="13">The sequence shown here is derived from an EMBL/GenBank/DDBJ whole genome shotgun (WGS) entry which is preliminary data.</text>
</comment>
<feature type="transmembrane region" description="Helical" evidence="11">
    <location>
        <begin position="512"/>
        <end position="532"/>
    </location>
</feature>